<dbReference type="PROSITE" id="PS01124">
    <property type="entry name" value="HTH_ARAC_FAMILY_2"/>
    <property type="match status" value="1"/>
</dbReference>
<dbReference type="InterPro" id="IPR037923">
    <property type="entry name" value="HTH-like"/>
</dbReference>
<dbReference type="PANTHER" id="PTHR43280:SF30">
    <property type="entry name" value="MMSAB OPERON REGULATORY PROTEIN"/>
    <property type="match status" value="1"/>
</dbReference>
<dbReference type="InterPro" id="IPR014710">
    <property type="entry name" value="RmlC-like_jellyroll"/>
</dbReference>
<keyword evidence="1" id="KW-0805">Transcription regulation</keyword>
<dbReference type="Gene3D" id="1.10.10.60">
    <property type="entry name" value="Homeodomain-like"/>
    <property type="match status" value="2"/>
</dbReference>
<dbReference type="SUPFAM" id="SSF46689">
    <property type="entry name" value="Homeodomain-like"/>
    <property type="match status" value="2"/>
</dbReference>
<evidence type="ECO:0000256" key="3">
    <source>
        <dbReference type="ARBA" id="ARBA00023163"/>
    </source>
</evidence>
<dbReference type="Pfam" id="PF02311">
    <property type="entry name" value="AraC_binding"/>
    <property type="match status" value="1"/>
</dbReference>
<dbReference type="PRINTS" id="PR00032">
    <property type="entry name" value="HTHARAC"/>
</dbReference>
<reference evidence="5" key="1">
    <citation type="submission" date="2022-01" db="EMBL/GenBank/DDBJ databases">
        <authorList>
            <person name="Criscuolo A."/>
        </authorList>
    </citation>
    <scope>NUCLEOTIDE SEQUENCE</scope>
    <source>
        <strain evidence="5">CIP111891</strain>
    </source>
</reference>
<dbReference type="InterPro" id="IPR020449">
    <property type="entry name" value="Tscrpt_reg_AraC-type_HTH"/>
</dbReference>
<evidence type="ECO:0000259" key="4">
    <source>
        <dbReference type="PROSITE" id="PS01124"/>
    </source>
</evidence>
<organism evidence="5 6">
    <name type="scientific">Paenibacillus allorhizoplanae</name>
    <dbReference type="NCBI Taxonomy" id="2905648"/>
    <lineage>
        <taxon>Bacteria</taxon>
        <taxon>Bacillati</taxon>
        <taxon>Bacillota</taxon>
        <taxon>Bacilli</taxon>
        <taxon>Bacillales</taxon>
        <taxon>Paenibacillaceae</taxon>
        <taxon>Paenibacillus</taxon>
    </lineage>
</organism>
<feature type="domain" description="HTH araC/xylS-type" evidence="4">
    <location>
        <begin position="195"/>
        <end position="292"/>
    </location>
</feature>
<proteinExistence type="predicted"/>
<dbReference type="InterPro" id="IPR003313">
    <property type="entry name" value="AraC-bd"/>
</dbReference>
<dbReference type="SMART" id="SM00342">
    <property type="entry name" value="HTH_ARAC"/>
    <property type="match status" value="1"/>
</dbReference>
<sequence length="304" mass="34904">MEHSRSLGPMGLLLPAVNYANIQNVKAGTVYGPRTIPDYQLVYVVSGRMDLFIGSDEYAILSGECAYLESDTLHKLTVHPDNSVTFISLHFDWMRISPEPVHPGPKLKNFNENPPYEPSLRCTVEVEGYGSVTIPVHFRFMEGERILHQIVQEYKEEEHGYTFVLRGLLMQVLTEIIRRELDVVTTHSSKRSMINNALQMIKEHPEHAWSITDLAESCGYHHIYFSQLFKEVMGVSPKPYMIHKRMQLAKKLLLKEEKVEVVASKLGYTSIHYFSRHFKSITGMSPSTFRLYGGEDDHKNMADR</sequence>
<evidence type="ECO:0000313" key="5">
    <source>
        <dbReference type="EMBL" id="CAH1222417.1"/>
    </source>
</evidence>
<keyword evidence="6" id="KW-1185">Reference proteome</keyword>
<dbReference type="InterPro" id="IPR018060">
    <property type="entry name" value="HTH_AraC"/>
</dbReference>
<dbReference type="Pfam" id="PF12833">
    <property type="entry name" value="HTH_18"/>
    <property type="match status" value="1"/>
</dbReference>
<comment type="caution">
    <text evidence="5">The sequence shown here is derived from an EMBL/GenBank/DDBJ whole genome shotgun (WGS) entry which is preliminary data.</text>
</comment>
<accession>A0ABN8GZX9</accession>
<dbReference type="SUPFAM" id="SSF51215">
    <property type="entry name" value="Regulatory protein AraC"/>
    <property type="match status" value="1"/>
</dbReference>
<dbReference type="EMBL" id="CAKMMW010000021">
    <property type="protein sequence ID" value="CAH1222417.1"/>
    <property type="molecule type" value="Genomic_DNA"/>
</dbReference>
<dbReference type="PROSITE" id="PS00041">
    <property type="entry name" value="HTH_ARAC_FAMILY_1"/>
    <property type="match status" value="1"/>
</dbReference>
<keyword evidence="3" id="KW-0804">Transcription</keyword>
<name>A0ABN8GZX9_9BACL</name>
<dbReference type="RefSeq" id="WP_236291432.1">
    <property type="nucleotide sequence ID" value="NZ_CAKMMW010000021.1"/>
</dbReference>
<protein>
    <recommendedName>
        <fullName evidence="4">HTH araC/xylS-type domain-containing protein</fullName>
    </recommendedName>
</protein>
<dbReference type="Gene3D" id="2.60.120.10">
    <property type="entry name" value="Jelly Rolls"/>
    <property type="match status" value="1"/>
</dbReference>
<dbReference type="InterPro" id="IPR009057">
    <property type="entry name" value="Homeodomain-like_sf"/>
</dbReference>
<keyword evidence="2" id="KW-0238">DNA-binding</keyword>
<dbReference type="PANTHER" id="PTHR43280">
    <property type="entry name" value="ARAC-FAMILY TRANSCRIPTIONAL REGULATOR"/>
    <property type="match status" value="1"/>
</dbReference>
<dbReference type="InterPro" id="IPR018062">
    <property type="entry name" value="HTH_AraC-typ_CS"/>
</dbReference>
<gene>
    <name evidence="5" type="ORF">PAECIP111891_05339</name>
</gene>
<evidence type="ECO:0000256" key="1">
    <source>
        <dbReference type="ARBA" id="ARBA00023015"/>
    </source>
</evidence>
<evidence type="ECO:0000313" key="6">
    <source>
        <dbReference type="Proteomes" id="UP000838821"/>
    </source>
</evidence>
<evidence type="ECO:0000256" key="2">
    <source>
        <dbReference type="ARBA" id="ARBA00023125"/>
    </source>
</evidence>
<dbReference type="Proteomes" id="UP000838821">
    <property type="component" value="Unassembled WGS sequence"/>
</dbReference>